<keyword evidence="1" id="KW-0812">Transmembrane</keyword>
<sequence length="244" mass="28303">MSSFRRNSKSVFYIDIEKTPIEPIEEEEEEQEVYYQNKESLLSIVLLILSIGTLFNLILFKSSNNEVQSANQSYIKNFFKFCFDMQEDAEEEVVFPESAVMQEEEEVDAQADLKEMLSIAPITLLLNEETPPEKQGRFLQILLYSFSITPEPVTVELHRHPHYYQVYQYLKSYTQHEQTTTTTTSTIKDAQYSTDAYREDEDHIPRLFIGGTPVGDYDCIIKLYDEGKLVDFLREKGDGLINVG</sequence>
<accession>A0A1E4RD33</accession>
<keyword evidence="1" id="KW-1133">Transmembrane helix</keyword>
<proteinExistence type="predicted"/>
<feature type="transmembrane region" description="Helical" evidence="1">
    <location>
        <begin position="41"/>
        <end position="60"/>
    </location>
</feature>
<gene>
    <name evidence="2" type="ORF">HYPBUDRAFT_154023</name>
</gene>
<evidence type="ECO:0000256" key="1">
    <source>
        <dbReference type="SAM" id="Phobius"/>
    </source>
</evidence>
<protein>
    <submittedName>
        <fullName evidence="2">Uncharacterized protein</fullName>
    </submittedName>
</protein>
<dbReference type="OrthoDB" id="4026741at2759"/>
<dbReference type="InterPro" id="IPR036249">
    <property type="entry name" value="Thioredoxin-like_sf"/>
</dbReference>
<dbReference type="GeneID" id="30996407"/>
<dbReference type="PROSITE" id="PS51354">
    <property type="entry name" value="GLUTAREDOXIN_2"/>
    <property type="match status" value="1"/>
</dbReference>
<dbReference type="RefSeq" id="XP_020074227.1">
    <property type="nucleotide sequence ID" value="XM_020221858.1"/>
</dbReference>
<dbReference type="SUPFAM" id="SSF52833">
    <property type="entry name" value="Thioredoxin-like"/>
    <property type="match status" value="1"/>
</dbReference>
<dbReference type="STRING" id="984485.A0A1E4RD33"/>
<evidence type="ECO:0000313" key="2">
    <source>
        <dbReference type="EMBL" id="ODV65160.1"/>
    </source>
</evidence>
<keyword evidence="1" id="KW-0472">Membrane</keyword>
<dbReference type="Proteomes" id="UP000095085">
    <property type="component" value="Unassembled WGS sequence"/>
</dbReference>
<reference evidence="3" key="1">
    <citation type="submission" date="2016-05" db="EMBL/GenBank/DDBJ databases">
        <title>Comparative genomics of biotechnologically important yeasts.</title>
        <authorList>
            <consortium name="DOE Joint Genome Institute"/>
            <person name="Riley R."/>
            <person name="Haridas S."/>
            <person name="Wolfe K.H."/>
            <person name="Lopes M.R."/>
            <person name="Hittinger C.T."/>
            <person name="Goker M."/>
            <person name="Salamov A."/>
            <person name="Wisecaver J."/>
            <person name="Long T.M."/>
            <person name="Aerts A.L."/>
            <person name="Barry K."/>
            <person name="Choi C."/>
            <person name="Clum A."/>
            <person name="Coughlan A.Y."/>
            <person name="Deshpande S."/>
            <person name="Douglass A.P."/>
            <person name="Hanson S.J."/>
            <person name="Klenk H.-P."/>
            <person name="Labutti K."/>
            <person name="Lapidus A."/>
            <person name="Lindquist E."/>
            <person name="Lipzen A."/>
            <person name="Meier-Kolthoff J.P."/>
            <person name="Ohm R.A."/>
            <person name="Otillar R.P."/>
            <person name="Pangilinan J."/>
            <person name="Peng Y."/>
            <person name="Rokas A."/>
            <person name="Rosa C.A."/>
            <person name="Scheuner C."/>
            <person name="Sibirny A.A."/>
            <person name="Slot J.C."/>
            <person name="Stielow J.B."/>
            <person name="Sun H."/>
            <person name="Kurtzman C.P."/>
            <person name="Blackwell M."/>
            <person name="Grigoriev I.V."/>
            <person name="Jeffries T.W."/>
        </authorList>
    </citation>
    <scope>NUCLEOTIDE SEQUENCE [LARGE SCALE GENOMIC DNA]</scope>
    <source>
        <strain evidence="3">NRRL Y-1933</strain>
    </source>
</reference>
<name>A0A1E4RD33_9ASCO</name>
<dbReference type="AlphaFoldDB" id="A0A1E4RD33"/>
<evidence type="ECO:0000313" key="3">
    <source>
        <dbReference type="Proteomes" id="UP000095085"/>
    </source>
</evidence>
<organism evidence="2 3">
    <name type="scientific">Hyphopichia burtonii NRRL Y-1933</name>
    <dbReference type="NCBI Taxonomy" id="984485"/>
    <lineage>
        <taxon>Eukaryota</taxon>
        <taxon>Fungi</taxon>
        <taxon>Dikarya</taxon>
        <taxon>Ascomycota</taxon>
        <taxon>Saccharomycotina</taxon>
        <taxon>Pichiomycetes</taxon>
        <taxon>Debaryomycetaceae</taxon>
        <taxon>Hyphopichia</taxon>
    </lineage>
</organism>
<dbReference type="Gene3D" id="3.40.30.10">
    <property type="entry name" value="Glutaredoxin"/>
    <property type="match status" value="1"/>
</dbReference>
<keyword evidence="3" id="KW-1185">Reference proteome</keyword>
<dbReference type="EMBL" id="KV454545">
    <property type="protein sequence ID" value="ODV65160.1"/>
    <property type="molecule type" value="Genomic_DNA"/>
</dbReference>